<feature type="chain" id="PRO_5003403589" description="DUF19 domain-containing protein" evidence="1">
    <location>
        <begin position="20"/>
        <end position="194"/>
    </location>
</feature>
<dbReference type="AlphaFoldDB" id="G0M9N7"/>
<dbReference type="eggNOG" id="ENOG502QY82">
    <property type="taxonomic scope" value="Eukaryota"/>
</dbReference>
<evidence type="ECO:0008006" key="4">
    <source>
        <dbReference type="Google" id="ProtNLM"/>
    </source>
</evidence>
<evidence type="ECO:0000313" key="2">
    <source>
        <dbReference type="EMBL" id="EGT30780.1"/>
    </source>
</evidence>
<evidence type="ECO:0000256" key="1">
    <source>
        <dbReference type="SAM" id="SignalP"/>
    </source>
</evidence>
<organism evidence="3">
    <name type="scientific">Caenorhabditis brenneri</name>
    <name type="common">Nematode worm</name>
    <dbReference type="NCBI Taxonomy" id="135651"/>
    <lineage>
        <taxon>Eukaryota</taxon>
        <taxon>Metazoa</taxon>
        <taxon>Ecdysozoa</taxon>
        <taxon>Nematoda</taxon>
        <taxon>Chromadorea</taxon>
        <taxon>Rhabditida</taxon>
        <taxon>Rhabditina</taxon>
        <taxon>Rhabditomorpha</taxon>
        <taxon>Rhabditoidea</taxon>
        <taxon>Rhabditidae</taxon>
        <taxon>Peloderinae</taxon>
        <taxon>Caenorhabditis</taxon>
    </lineage>
</organism>
<proteinExistence type="predicted"/>
<dbReference type="OrthoDB" id="5786016at2759"/>
<name>G0M9N7_CAEBE</name>
<dbReference type="EMBL" id="GL379787">
    <property type="protein sequence ID" value="EGT30780.1"/>
    <property type="molecule type" value="Genomic_DNA"/>
</dbReference>
<dbReference type="HOGENOM" id="CLU_1403566_0_0_1"/>
<dbReference type="InParanoid" id="G0M9N7"/>
<gene>
    <name evidence="2" type="ORF">CAEBREN_30269</name>
</gene>
<evidence type="ECO:0000313" key="3">
    <source>
        <dbReference type="Proteomes" id="UP000008068"/>
    </source>
</evidence>
<dbReference type="Proteomes" id="UP000008068">
    <property type="component" value="Unassembled WGS sequence"/>
</dbReference>
<reference evidence="3" key="1">
    <citation type="submission" date="2011-07" db="EMBL/GenBank/DDBJ databases">
        <authorList>
            <consortium name="Caenorhabditis brenneri Sequencing and Analysis Consortium"/>
            <person name="Wilson R.K."/>
        </authorList>
    </citation>
    <scope>NUCLEOTIDE SEQUENCE [LARGE SCALE GENOMIC DNA]</scope>
    <source>
        <strain evidence="3">PB2801</strain>
    </source>
</reference>
<feature type="signal peptide" evidence="1">
    <location>
        <begin position="1"/>
        <end position="19"/>
    </location>
</feature>
<accession>G0M9N7</accession>
<keyword evidence="1" id="KW-0732">Signal</keyword>
<keyword evidence="3" id="KW-1185">Reference proteome</keyword>
<protein>
    <recommendedName>
        <fullName evidence="4">DUF19 domain-containing protein</fullName>
    </recommendedName>
</protein>
<sequence length="194" mass="22037">MMLKTVILALFVLVNQVVARSIPVEEDICETESRKWEACLEIYINKTITENQEYLASTVSPGTKPMKNLKGALNCIGDLHCKGHRKFIKFQLDTISFALDRVIGEPAQCAQDTHDDLQQCVLDSTLLRNPEYNGEVLTCVGKLLEATECTDEEKRVIMSAARAQNDFMEFVFKMKKEESDANLFDETFDPTKYI</sequence>